<keyword evidence="4" id="KW-1185">Reference proteome</keyword>
<protein>
    <recommendedName>
        <fullName evidence="2">Wbp11/ELF5/Saf1 N-terminal domain-containing protein</fullName>
    </recommendedName>
</protein>
<dbReference type="EMBL" id="SWFT01000116">
    <property type="protein sequence ID" value="KAA8900132.1"/>
    <property type="molecule type" value="Genomic_DNA"/>
</dbReference>
<dbReference type="InterPro" id="IPR019007">
    <property type="entry name" value="Wbp11/ELF5/Saf1_N"/>
</dbReference>
<gene>
    <name evidence="3" type="ORF">DIURU_003948</name>
</gene>
<organism evidence="3 4">
    <name type="scientific">Diutina rugosa</name>
    <name type="common">Yeast</name>
    <name type="synonym">Candida rugosa</name>
    <dbReference type="NCBI Taxonomy" id="5481"/>
    <lineage>
        <taxon>Eukaryota</taxon>
        <taxon>Fungi</taxon>
        <taxon>Dikarya</taxon>
        <taxon>Ascomycota</taxon>
        <taxon>Saccharomycotina</taxon>
        <taxon>Pichiomycetes</taxon>
        <taxon>Debaryomycetaceae</taxon>
        <taxon>Diutina</taxon>
    </lineage>
</organism>
<name>A0A642UJL5_DIURU</name>
<proteinExistence type="predicted"/>
<evidence type="ECO:0000313" key="4">
    <source>
        <dbReference type="Proteomes" id="UP000449547"/>
    </source>
</evidence>
<dbReference type="Pfam" id="PF12622">
    <property type="entry name" value="NpwBP"/>
    <property type="match status" value="1"/>
</dbReference>
<dbReference type="RefSeq" id="XP_034011271.1">
    <property type="nucleotide sequence ID" value="XM_034156766.1"/>
</dbReference>
<reference evidence="3 4" key="1">
    <citation type="submission" date="2019-07" db="EMBL/GenBank/DDBJ databases">
        <title>Genome assembly of two rare yeast pathogens: Diutina rugosa and Trichomonascus ciferrii.</title>
        <authorList>
            <person name="Mixao V."/>
            <person name="Saus E."/>
            <person name="Hansen A."/>
            <person name="Lass-Flor C."/>
            <person name="Gabaldon T."/>
        </authorList>
    </citation>
    <scope>NUCLEOTIDE SEQUENCE [LARGE SCALE GENOMIC DNA]</scope>
    <source>
        <strain evidence="3 4">CBS 613</strain>
    </source>
</reference>
<accession>A0A642UJL5</accession>
<comment type="caution">
    <text evidence="3">The sequence shown here is derived from an EMBL/GenBank/DDBJ whole genome shotgun (WGS) entry which is preliminary data.</text>
</comment>
<dbReference type="OMA" id="MIRGNWS"/>
<evidence type="ECO:0000259" key="2">
    <source>
        <dbReference type="Pfam" id="PF09429"/>
    </source>
</evidence>
<dbReference type="Proteomes" id="UP000449547">
    <property type="component" value="Unassembled WGS sequence"/>
</dbReference>
<dbReference type="GeneID" id="54782599"/>
<evidence type="ECO:0000256" key="1">
    <source>
        <dbReference type="SAM" id="MobiDB-lite"/>
    </source>
</evidence>
<dbReference type="Pfam" id="PF09429">
    <property type="entry name" value="Wbp11"/>
    <property type="match status" value="1"/>
</dbReference>
<feature type="compositionally biased region" description="Basic and acidic residues" evidence="1">
    <location>
        <begin position="9"/>
        <end position="18"/>
    </location>
</feature>
<evidence type="ECO:0000313" key="3">
    <source>
        <dbReference type="EMBL" id="KAA8900132.1"/>
    </source>
</evidence>
<dbReference type="AlphaFoldDB" id="A0A642UJL5"/>
<dbReference type="VEuPathDB" id="FungiDB:DIURU_003948"/>
<dbReference type="GO" id="GO:0006396">
    <property type="term" value="P:RNA processing"/>
    <property type="evidence" value="ECO:0007669"/>
    <property type="project" value="InterPro"/>
</dbReference>
<sequence>MSRPYSLTDDIRKQERQRQSKIQQRQKRQLQNERALKADPVKLYHQIQRWQTTPPVSDKDKARYTQVKETWDYIIKHGLHKEKMAPLVRNLEKSTTLRGNKSIYYNPELNPLGKVPSYYPNIATNDKFKRNPPSRDPLIDQLKIEPPLDPQPKYYSKVYNVDTGVKSLAGEEEIKVTKRRKLIN</sequence>
<dbReference type="OrthoDB" id="4091959at2759"/>
<feature type="domain" description="Wbp11/ELF5/Saf1 N-terminal" evidence="2">
    <location>
        <begin position="8"/>
        <end position="75"/>
    </location>
</feature>
<feature type="region of interest" description="Disordered" evidence="1">
    <location>
        <begin position="1"/>
        <end position="37"/>
    </location>
</feature>